<dbReference type="InterPro" id="IPR011009">
    <property type="entry name" value="Kinase-like_dom_sf"/>
</dbReference>
<dbReference type="Gene3D" id="2.60.40.290">
    <property type="match status" value="1"/>
</dbReference>
<feature type="binding site" evidence="9">
    <location>
        <position position="43"/>
    </location>
    <ligand>
        <name>ATP</name>
        <dbReference type="ChEBI" id="CHEBI:30616"/>
    </ligand>
</feature>
<dbReference type="GO" id="GO:0004674">
    <property type="term" value="F:protein serine/threonine kinase activity"/>
    <property type="evidence" value="ECO:0007669"/>
    <property type="project" value="UniProtKB-KW"/>
</dbReference>
<dbReference type="FunFam" id="3.30.200.20:FF:000035">
    <property type="entry name" value="Serine/threonine protein kinase Stk1"/>
    <property type="match status" value="1"/>
</dbReference>
<dbReference type="InterPro" id="IPR012291">
    <property type="entry name" value="CBM2_carb-bd_dom_sf"/>
</dbReference>
<feature type="compositionally biased region" description="Low complexity" evidence="10">
    <location>
        <begin position="328"/>
        <end position="339"/>
    </location>
</feature>
<dbReference type="PROSITE" id="PS00108">
    <property type="entry name" value="PROTEIN_KINASE_ST"/>
    <property type="match status" value="1"/>
</dbReference>
<keyword evidence="14" id="KW-1185">Reference proteome</keyword>
<evidence type="ECO:0000259" key="12">
    <source>
        <dbReference type="PROSITE" id="PS51173"/>
    </source>
</evidence>
<dbReference type="SMART" id="SM00220">
    <property type="entry name" value="S_TKc"/>
    <property type="match status" value="1"/>
</dbReference>
<dbReference type="PROSITE" id="PS50011">
    <property type="entry name" value="PROTEIN_KINASE_DOM"/>
    <property type="match status" value="1"/>
</dbReference>
<evidence type="ECO:0000256" key="9">
    <source>
        <dbReference type="PROSITE-ProRule" id="PRU10141"/>
    </source>
</evidence>
<dbReference type="InterPro" id="IPR008271">
    <property type="entry name" value="Ser/Thr_kinase_AS"/>
</dbReference>
<comment type="catalytic activity">
    <reaction evidence="7">
        <text>L-threonyl-[protein] + ATP = O-phospho-L-threonyl-[protein] + ADP + H(+)</text>
        <dbReference type="Rhea" id="RHEA:46608"/>
        <dbReference type="Rhea" id="RHEA-COMP:11060"/>
        <dbReference type="Rhea" id="RHEA-COMP:11605"/>
        <dbReference type="ChEBI" id="CHEBI:15378"/>
        <dbReference type="ChEBI" id="CHEBI:30013"/>
        <dbReference type="ChEBI" id="CHEBI:30616"/>
        <dbReference type="ChEBI" id="CHEBI:61977"/>
        <dbReference type="ChEBI" id="CHEBI:456216"/>
        <dbReference type="EC" id="2.7.11.1"/>
    </reaction>
</comment>
<dbReference type="PROSITE" id="PS51173">
    <property type="entry name" value="CBM2"/>
    <property type="match status" value="1"/>
</dbReference>
<evidence type="ECO:0000256" key="6">
    <source>
        <dbReference type="ARBA" id="ARBA00022840"/>
    </source>
</evidence>
<dbReference type="CDD" id="cd14014">
    <property type="entry name" value="STKc_PknB_like"/>
    <property type="match status" value="1"/>
</dbReference>
<evidence type="ECO:0000256" key="5">
    <source>
        <dbReference type="ARBA" id="ARBA00022777"/>
    </source>
</evidence>
<gene>
    <name evidence="13" type="ORF">Val02_31910</name>
</gene>
<dbReference type="Gene3D" id="3.30.200.20">
    <property type="entry name" value="Phosphorylase Kinase, domain 1"/>
    <property type="match status" value="1"/>
</dbReference>
<evidence type="ECO:0000256" key="4">
    <source>
        <dbReference type="ARBA" id="ARBA00022741"/>
    </source>
</evidence>
<dbReference type="GO" id="GO:0005524">
    <property type="term" value="F:ATP binding"/>
    <property type="evidence" value="ECO:0007669"/>
    <property type="project" value="UniProtKB-UniRule"/>
</dbReference>
<dbReference type="SUPFAM" id="SSF49384">
    <property type="entry name" value="Carbohydrate-binding domain"/>
    <property type="match status" value="1"/>
</dbReference>
<evidence type="ECO:0000256" key="2">
    <source>
        <dbReference type="ARBA" id="ARBA00022527"/>
    </source>
</evidence>
<dbReference type="PROSITE" id="PS00107">
    <property type="entry name" value="PROTEIN_KINASE_ATP"/>
    <property type="match status" value="1"/>
</dbReference>
<dbReference type="GO" id="GO:0004553">
    <property type="term" value="F:hydrolase activity, hydrolyzing O-glycosyl compounds"/>
    <property type="evidence" value="ECO:0007669"/>
    <property type="project" value="InterPro"/>
</dbReference>
<dbReference type="Proteomes" id="UP000619260">
    <property type="component" value="Unassembled WGS sequence"/>
</dbReference>
<dbReference type="PANTHER" id="PTHR43289">
    <property type="entry name" value="MITOGEN-ACTIVATED PROTEIN KINASE KINASE KINASE 20-RELATED"/>
    <property type="match status" value="1"/>
</dbReference>
<dbReference type="Pfam" id="PF00553">
    <property type="entry name" value="CBM_2"/>
    <property type="match status" value="1"/>
</dbReference>
<comment type="catalytic activity">
    <reaction evidence="8">
        <text>L-seryl-[protein] + ATP = O-phospho-L-seryl-[protein] + ADP + H(+)</text>
        <dbReference type="Rhea" id="RHEA:17989"/>
        <dbReference type="Rhea" id="RHEA-COMP:9863"/>
        <dbReference type="Rhea" id="RHEA-COMP:11604"/>
        <dbReference type="ChEBI" id="CHEBI:15378"/>
        <dbReference type="ChEBI" id="CHEBI:29999"/>
        <dbReference type="ChEBI" id="CHEBI:30616"/>
        <dbReference type="ChEBI" id="CHEBI:83421"/>
        <dbReference type="ChEBI" id="CHEBI:456216"/>
        <dbReference type="EC" id="2.7.11.1"/>
    </reaction>
</comment>
<dbReference type="RefSeq" id="WP_203899846.1">
    <property type="nucleotide sequence ID" value="NZ_BOPF01000010.1"/>
</dbReference>
<feature type="domain" description="Protein kinase" evidence="11">
    <location>
        <begin position="14"/>
        <end position="276"/>
    </location>
</feature>
<dbReference type="GO" id="GO:0005975">
    <property type="term" value="P:carbohydrate metabolic process"/>
    <property type="evidence" value="ECO:0007669"/>
    <property type="project" value="InterPro"/>
</dbReference>
<dbReference type="AlphaFoldDB" id="A0A8J3YLX7"/>
<feature type="domain" description="CBM2" evidence="12">
    <location>
        <begin position="381"/>
        <end position="488"/>
    </location>
</feature>
<dbReference type="EC" id="2.7.11.1" evidence="1"/>
<reference evidence="13" key="1">
    <citation type="submission" date="2021-01" db="EMBL/GenBank/DDBJ databases">
        <title>Whole genome shotgun sequence of Virgisporangium aliadipatigenens NBRC 105644.</title>
        <authorList>
            <person name="Komaki H."/>
            <person name="Tamura T."/>
        </authorList>
    </citation>
    <scope>NUCLEOTIDE SEQUENCE</scope>
    <source>
        <strain evidence="13">NBRC 105644</strain>
    </source>
</reference>
<comment type="caution">
    <text evidence="13">The sequence shown here is derived from an EMBL/GenBank/DDBJ whole genome shotgun (WGS) entry which is preliminary data.</text>
</comment>
<protein>
    <recommendedName>
        <fullName evidence="1">non-specific serine/threonine protein kinase</fullName>
        <ecNumber evidence="1">2.7.11.1</ecNumber>
    </recommendedName>
</protein>
<dbReference type="EMBL" id="BOPF01000010">
    <property type="protein sequence ID" value="GIJ46305.1"/>
    <property type="molecule type" value="Genomic_DNA"/>
</dbReference>
<evidence type="ECO:0000256" key="10">
    <source>
        <dbReference type="SAM" id="MobiDB-lite"/>
    </source>
</evidence>
<proteinExistence type="predicted"/>
<name>A0A8J3YLX7_9ACTN</name>
<accession>A0A8J3YLX7</accession>
<evidence type="ECO:0000313" key="13">
    <source>
        <dbReference type="EMBL" id="GIJ46305.1"/>
    </source>
</evidence>
<keyword evidence="4 9" id="KW-0547">Nucleotide-binding</keyword>
<evidence type="ECO:0000256" key="3">
    <source>
        <dbReference type="ARBA" id="ARBA00022679"/>
    </source>
</evidence>
<feature type="region of interest" description="Disordered" evidence="10">
    <location>
        <begin position="489"/>
        <end position="593"/>
    </location>
</feature>
<keyword evidence="3" id="KW-0808">Transferase</keyword>
<dbReference type="GO" id="GO:0030247">
    <property type="term" value="F:polysaccharide binding"/>
    <property type="evidence" value="ECO:0007669"/>
    <property type="project" value="UniProtKB-UniRule"/>
</dbReference>
<keyword evidence="5" id="KW-0418">Kinase</keyword>
<evidence type="ECO:0000256" key="1">
    <source>
        <dbReference type="ARBA" id="ARBA00012513"/>
    </source>
</evidence>
<dbReference type="PANTHER" id="PTHR43289:SF6">
    <property type="entry name" value="SERINE_THREONINE-PROTEIN KINASE NEKL-3"/>
    <property type="match status" value="1"/>
</dbReference>
<evidence type="ECO:0000256" key="7">
    <source>
        <dbReference type="ARBA" id="ARBA00047899"/>
    </source>
</evidence>
<evidence type="ECO:0000256" key="8">
    <source>
        <dbReference type="ARBA" id="ARBA00048679"/>
    </source>
</evidence>
<dbReference type="Pfam" id="PF00069">
    <property type="entry name" value="Pkinase"/>
    <property type="match status" value="1"/>
</dbReference>
<keyword evidence="6 9" id="KW-0067">ATP-binding</keyword>
<dbReference type="InterPro" id="IPR017441">
    <property type="entry name" value="Protein_kinase_ATP_BS"/>
</dbReference>
<organism evidence="13 14">
    <name type="scientific">Virgisporangium aliadipatigenens</name>
    <dbReference type="NCBI Taxonomy" id="741659"/>
    <lineage>
        <taxon>Bacteria</taxon>
        <taxon>Bacillati</taxon>
        <taxon>Actinomycetota</taxon>
        <taxon>Actinomycetes</taxon>
        <taxon>Micromonosporales</taxon>
        <taxon>Micromonosporaceae</taxon>
        <taxon>Virgisporangium</taxon>
    </lineage>
</organism>
<dbReference type="InterPro" id="IPR000719">
    <property type="entry name" value="Prot_kinase_dom"/>
</dbReference>
<feature type="region of interest" description="Disordered" evidence="10">
    <location>
        <begin position="290"/>
        <end position="339"/>
    </location>
</feature>
<evidence type="ECO:0000313" key="14">
    <source>
        <dbReference type="Proteomes" id="UP000619260"/>
    </source>
</evidence>
<evidence type="ECO:0000259" key="11">
    <source>
        <dbReference type="PROSITE" id="PS50011"/>
    </source>
</evidence>
<keyword evidence="2" id="KW-0723">Serine/threonine-protein kinase</keyword>
<dbReference type="Gene3D" id="1.10.510.10">
    <property type="entry name" value="Transferase(Phosphotransferase) domain 1"/>
    <property type="match status" value="1"/>
</dbReference>
<dbReference type="InterPro" id="IPR008965">
    <property type="entry name" value="CBM2/CBM3_carb-bd_dom_sf"/>
</dbReference>
<sequence length="593" mass="61277">MGTAWVMRALGGRYRLESPLGAGGMAAVWRGHDVVLGRSVAVKLLTPRLADRASRERIRAEAKVAARLTHPNVAGVYDFGESRRGRRKIPYIVMELVDGPTLAERLRGGTPHWRTAVCIAAEVAAALAAAHARGVVHRDIKPGNVMLARTGVKVVDFGIAAAAGALEDNHGLLLGTPAYVAPERFDGESLPATDVYALGVVLYQCLAGRLPWAAETATEFLTAHRELPPRPLPHIDGLPADVVELVDQCLRKPPEERPSSLYAALVLAEAAGVSLILPQVGDADSVLAAPAPGRSTAREETRTAAVPLDDPDDATAGWVPPALEPETEPAAPTPVRSGGAYPRRRRAYAAFGAMGVLAAGLAVTAMQFGPSDAAVVPATAGPRPAGHCEARFSGDYVPGGSFTADLVLVNTGGATLDRWQLDFAVPDGQKVTDAHGASVAQDGTTVRLTGEERLAAGSQLTLTLVGTYADRPVAPSRFMLGGVPCEHTSSDLRGTAPGVPGGNGGDTEEGTDTTRNDSRTGPRGNGPRSNGDDVPAPAAPVPPATSPSPAAPSPEPPVEPSHPGPPATEEPPASSPTVPADPAPDVPVTDSRL</sequence>
<dbReference type="SUPFAM" id="SSF56112">
    <property type="entry name" value="Protein kinase-like (PK-like)"/>
    <property type="match status" value="1"/>
</dbReference>
<dbReference type="InterPro" id="IPR001919">
    <property type="entry name" value="CBD2"/>
</dbReference>
<dbReference type="SMART" id="SM00637">
    <property type="entry name" value="CBD_II"/>
    <property type="match status" value="1"/>
</dbReference>
<feature type="compositionally biased region" description="Pro residues" evidence="10">
    <location>
        <begin position="537"/>
        <end position="569"/>
    </location>
</feature>